<dbReference type="OrthoDB" id="5853397at2759"/>
<dbReference type="InterPro" id="IPR039039">
    <property type="entry name" value="RAI1-like_fam"/>
</dbReference>
<organism evidence="10 11">
    <name type="scientific">Lachnellula hyalina</name>
    <dbReference type="NCBI Taxonomy" id="1316788"/>
    <lineage>
        <taxon>Eukaryota</taxon>
        <taxon>Fungi</taxon>
        <taxon>Dikarya</taxon>
        <taxon>Ascomycota</taxon>
        <taxon>Pezizomycotina</taxon>
        <taxon>Leotiomycetes</taxon>
        <taxon>Helotiales</taxon>
        <taxon>Lachnaceae</taxon>
        <taxon>Lachnellula</taxon>
    </lineage>
</organism>
<dbReference type="InterPro" id="IPR013961">
    <property type="entry name" value="RAI1"/>
</dbReference>
<evidence type="ECO:0000256" key="1">
    <source>
        <dbReference type="ARBA" id="ARBA00001968"/>
    </source>
</evidence>
<evidence type="ECO:0000256" key="5">
    <source>
        <dbReference type="ARBA" id="ARBA00046211"/>
    </source>
</evidence>
<keyword evidence="7" id="KW-0378">Hydrolase</keyword>
<accession>A0A8H8R4W7</accession>
<dbReference type="GeneID" id="41982559"/>
<evidence type="ECO:0000313" key="10">
    <source>
        <dbReference type="EMBL" id="TVY28652.1"/>
    </source>
</evidence>
<keyword evidence="7" id="KW-0547">Nucleotide-binding</keyword>
<dbReference type="GO" id="GO:0000166">
    <property type="term" value="F:nucleotide binding"/>
    <property type="evidence" value="ECO:0007669"/>
    <property type="project" value="UniProtKB-KW"/>
</dbReference>
<sequence>MSSSFDIQPVGRFHGQSAVIKRPKEIACFSYDDEHKFRLDDSSIRYYYPPTLGADLSKGFDTFEKLDDTADDHLDSLLKTIMALEQKDGKRVEADVITWRGMMTKFLAAIFTDRDGWAYLARNTLQAGTDKTCPGDYVGIRSISSNDITKGYRFIEENHGYKLDSQRRQSQQRPQPGRPSQDMMSFWGYKFETLCLLPNTWDETPRDFIENRENEIVNNHAQYCSVVKTGIGRGVNDWVELKTSAEIRGERDMVNFERKLMKFWIQSFLLGVPKIIVGFRSPDGILKRLENISTASIPSTVQRKGNGTWDGNMCINFAAQLLDFLKATITEDGVWRIRRKERSSAIEVFRVEEAGHGDIIPDDFLNWRIKLAVQSQTSSE</sequence>
<evidence type="ECO:0000256" key="6">
    <source>
        <dbReference type="ARBA" id="ARBA00048124"/>
    </source>
</evidence>
<evidence type="ECO:0000256" key="8">
    <source>
        <dbReference type="SAM" id="MobiDB-lite"/>
    </source>
</evidence>
<evidence type="ECO:0000256" key="7">
    <source>
        <dbReference type="RuleBase" id="RU367113"/>
    </source>
</evidence>
<feature type="domain" description="RAI1-like" evidence="9">
    <location>
        <begin position="150"/>
        <end position="233"/>
    </location>
</feature>
<dbReference type="EMBL" id="QGMH01000028">
    <property type="protein sequence ID" value="TVY28652.1"/>
    <property type="molecule type" value="Genomic_DNA"/>
</dbReference>
<dbReference type="Pfam" id="PF08652">
    <property type="entry name" value="RAI1"/>
    <property type="match status" value="3"/>
</dbReference>
<dbReference type="PANTHER" id="PTHR12395:SF9">
    <property type="entry name" value="DECAPPING AND EXORIBONUCLEASE PROTEIN"/>
    <property type="match status" value="1"/>
</dbReference>
<comment type="catalytic activity">
    <reaction evidence="3">
        <text>a 5'-end (N(7)-methyl 5'-triphosphoguanosine)-ribonucleoside-ribonucleotide in mRNA + H2O = a (N(7)-methyl 5'-triphosphoguanosine)-nucleoside + a 5'-end phospho-ribonucleoside in mRNA + H(+)</text>
        <dbReference type="Rhea" id="RHEA:66928"/>
        <dbReference type="Rhea" id="RHEA-COMP:15692"/>
        <dbReference type="Rhea" id="RHEA-COMP:17313"/>
        <dbReference type="ChEBI" id="CHEBI:15377"/>
        <dbReference type="ChEBI" id="CHEBI:15378"/>
        <dbReference type="ChEBI" id="CHEBI:138282"/>
        <dbReference type="ChEBI" id="CHEBI:172876"/>
        <dbReference type="ChEBI" id="CHEBI:172877"/>
    </reaction>
    <physiologicalReaction direction="left-to-right" evidence="3">
        <dbReference type="Rhea" id="RHEA:66929"/>
    </physiologicalReaction>
</comment>
<comment type="cofactor">
    <cofactor evidence="1 7">
        <name>a divalent metal cation</name>
        <dbReference type="ChEBI" id="CHEBI:60240"/>
    </cofactor>
</comment>
<protein>
    <recommendedName>
        <fullName evidence="7">Decapping nuclease</fullName>
        <ecNumber evidence="7">3.6.1.-</ecNumber>
    </recommendedName>
</protein>
<dbReference type="PANTHER" id="PTHR12395">
    <property type="entry name" value="DOM-3 RELATED"/>
    <property type="match status" value="1"/>
</dbReference>
<dbReference type="GO" id="GO:0005634">
    <property type="term" value="C:nucleus"/>
    <property type="evidence" value="ECO:0007669"/>
    <property type="project" value="UniProtKB-SubCell"/>
</dbReference>
<feature type="region of interest" description="Disordered" evidence="8">
    <location>
        <begin position="163"/>
        <end position="182"/>
    </location>
</feature>
<evidence type="ECO:0000313" key="11">
    <source>
        <dbReference type="Proteomes" id="UP000431533"/>
    </source>
</evidence>
<keyword evidence="7" id="KW-0694">RNA-binding</keyword>
<dbReference type="GO" id="GO:0005829">
    <property type="term" value="C:cytosol"/>
    <property type="evidence" value="ECO:0007669"/>
    <property type="project" value="TreeGrafter"/>
</dbReference>
<comment type="function">
    <text evidence="5">Decapping enzyme for NAD-capped RNAs: specifically hydrolyzes the nicotinamide adenine dinucleotide (NAD) cap from a subset of RNAs by removing the entire NAD moiety from the 5'-end of an NAD-capped RNA. The NAD-cap is present at the 5'-end of some RNAs and snoRNAs. In contrast to the canonical 5'-end N7 methylguanosine (m7G) cap, the NAD cap promotes mRNA decay. Also acts as a non-canonical decapping enzyme that removes the entire cap structure of m7G capped or incompletely capped RNAs. Has decapping activity toward incomplete 5'-end m7G cap mRNAs such as unmethylated 5'-end-capped RNA (cap0), while it has no activity toward 2'-O-ribose methylated m7G cap (cap1). Also possesses RNA 5'-pyrophosphohydrolase activity by hydrolyzing the 5'-end triphosphate to release pyrophosphates. Stimulates exoribonuclease activity of Rat1, allowing it to degrade RNAs with stable secondary structure more effectively.</text>
</comment>
<keyword evidence="7" id="KW-0479">Metal-binding</keyword>
<keyword evidence="11" id="KW-1185">Reference proteome</keyword>
<comment type="subcellular location">
    <subcellularLocation>
        <location evidence="7">Nucleus</location>
    </subcellularLocation>
</comment>
<gene>
    <name evidence="10" type="primary">RAI1</name>
    <name evidence="10" type="ORF">LHYA1_G002361</name>
</gene>
<evidence type="ECO:0000256" key="3">
    <source>
        <dbReference type="ARBA" id="ARBA00044676"/>
    </source>
</evidence>
<evidence type="ECO:0000256" key="2">
    <source>
        <dbReference type="ARBA" id="ARBA00006562"/>
    </source>
</evidence>
<comment type="catalytic activity">
    <reaction evidence="6">
        <text>a 5'-end NAD(+)-phospho-ribonucleoside in mRNA + H2O = a 5'-end phospho-ribonucleoside in mRNA + NAD(+) + H(+)</text>
        <dbReference type="Rhea" id="RHEA:60880"/>
        <dbReference type="Rhea" id="RHEA-COMP:15692"/>
        <dbReference type="Rhea" id="RHEA-COMP:15698"/>
        <dbReference type="ChEBI" id="CHEBI:15377"/>
        <dbReference type="ChEBI" id="CHEBI:15378"/>
        <dbReference type="ChEBI" id="CHEBI:57540"/>
        <dbReference type="ChEBI" id="CHEBI:138282"/>
        <dbReference type="ChEBI" id="CHEBI:144029"/>
    </reaction>
    <physiologicalReaction direction="left-to-right" evidence="6">
        <dbReference type="Rhea" id="RHEA:60881"/>
    </physiologicalReaction>
</comment>
<feature type="domain" description="RAI1-like" evidence="9">
    <location>
        <begin position="236"/>
        <end position="364"/>
    </location>
</feature>
<comment type="caution">
    <text evidence="10">The sequence shown here is derived from an EMBL/GenBank/DDBJ whole genome shotgun (WGS) entry which is preliminary data.</text>
</comment>
<comment type="similarity">
    <text evidence="2 7">Belongs to the DXO/Dom3Z family.</text>
</comment>
<dbReference type="Proteomes" id="UP000431533">
    <property type="component" value="Unassembled WGS sequence"/>
</dbReference>
<evidence type="ECO:0000259" key="9">
    <source>
        <dbReference type="Pfam" id="PF08652"/>
    </source>
</evidence>
<dbReference type="GO" id="GO:0110155">
    <property type="term" value="P:NAD-cap decapping"/>
    <property type="evidence" value="ECO:0007669"/>
    <property type="project" value="TreeGrafter"/>
</dbReference>
<feature type="compositionally biased region" description="Low complexity" evidence="8">
    <location>
        <begin position="168"/>
        <end position="181"/>
    </location>
</feature>
<name>A0A8H8R4W7_9HELO</name>
<keyword evidence="7" id="KW-0540">Nuclease</keyword>
<keyword evidence="7" id="KW-0539">Nucleus</keyword>
<evidence type="ECO:0000256" key="4">
    <source>
        <dbReference type="ARBA" id="ARBA00044692"/>
    </source>
</evidence>
<dbReference type="RefSeq" id="XP_031007440.1">
    <property type="nucleotide sequence ID" value="XM_031147338.1"/>
</dbReference>
<dbReference type="GO" id="GO:0000956">
    <property type="term" value="P:nuclear-transcribed mRNA catabolic process"/>
    <property type="evidence" value="ECO:0007669"/>
    <property type="project" value="TreeGrafter"/>
</dbReference>
<reference evidence="10 11" key="1">
    <citation type="submission" date="2018-05" db="EMBL/GenBank/DDBJ databases">
        <title>Genome sequencing and assembly of the regulated plant pathogen Lachnellula willkommii and related sister species for the development of diagnostic species identification markers.</title>
        <authorList>
            <person name="Giroux E."/>
            <person name="Bilodeau G."/>
        </authorList>
    </citation>
    <scope>NUCLEOTIDE SEQUENCE [LARGE SCALE GENOMIC DNA]</scope>
    <source>
        <strain evidence="10 11">CBS 185.66</strain>
    </source>
</reference>
<dbReference type="EC" id="3.6.1.-" evidence="7"/>
<feature type="domain" description="RAI1-like" evidence="9">
    <location>
        <begin position="21"/>
        <end position="119"/>
    </location>
</feature>
<comment type="catalytic activity">
    <reaction evidence="4">
        <text>a 5'-end triphospho-ribonucleoside in mRNA + H2O = a 5'-end phospho-ribonucleoside in mRNA + diphosphate + H(+)</text>
        <dbReference type="Rhea" id="RHEA:78683"/>
        <dbReference type="Rhea" id="RHEA-COMP:15692"/>
        <dbReference type="Rhea" id="RHEA-COMP:17164"/>
        <dbReference type="ChEBI" id="CHEBI:15377"/>
        <dbReference type="ChEBI" id="CHEBI:15378"/>
        <dbReference type="ChEBI" id="CHEBI:33019"/>
        <dbReference type="ChEBI" id="CHEBI:138282"/>
        <dbReference type="ChEBI" id="CHEBI:167618"/>
    </reaction>
    <physiologicalReaction direction="left-to-right" evidence="4">
        <dbReference type="Rhea" id="RHEA:78684"/>
    </physiologicalReaction>
</comment>
<dbReference type="GO" id="GO:0046872">
    <property type="term" value="F:metal ion binding"/>
    <property type="evidence" value="ECO:0007669"/>
    <property type="project" value="UniProtKB-KW"/>
</dbReference>
<dbReference type="GO" id="GO:0004518">
    <property type="term" value="F:nuclease activity"/>
    <property type="evidence" value="ECO:0007669"/>
    <property type="project" value="UniProtKB-KW"/>
</dbReference>
<dbReference type="GO" id="GO:0034353">
    <property type="term" value="F:mRNA 5'-diphosphatase activity"/>
    <property type="evidence" value="ECO:0007669"/>
    <property type="project" value="TreeGrafter"/>
</dbReference>
<dbReference type="GO" id="GO:0003723">
    <property type="term" value="F:RNA binding"/>
    <property type="evidence" value="ECO:0007669"/>
    <property type="project" value="UniProtKB-KW"/>
</dbReference>
<dbReference type="AlphaFoldDB" id="A0A8H8R4W7"/>
<proteinExistence type="inferred from homology"/>